<evidence type="ECO:0000256" key="5">
    <source>
        <dbReference type="SAM" id="SignalP"/>
    </source>
</evidence>
<comment type="function">
    <text evidence="1">Component of the rigid cuticle of the spider.</text>
</comment>
<feature type="region of interest" description="Disordered" evidence="4">
    <location>
        <begin position="55"/>
        <end position="78"/>
    </location>
</feature>
<dbReference type="InterPro" id="IPR000618">
    <property type="entry name" value="Insect_cuticle"/>
</dbReference>
<evidence type="ECO:0000313" key="6">
    <source>
        <dbReference type="EMBL" id="GIY20882.1"/>
    </source>
</evidence>
<feature type="compositionally biased region" description="Basic and acidic residues" evidence="4">
    <location>
        <begin position="64"/>
        <end position="75"/>
    </location>
</feature>
<gene>
    <name evidence="6" type="primary">AVEN_107450_1</name>
    <name evidence="6" type="ORF">CEXT_146551</name>
</gene>
<evidence type="ECO:0000256" key="4">
    <source>
        <dbReference type="SAM" id="MobiDB-lite"/>
    </source>
</evidence>
<protein>
    <recommendedName>
        <fullName evidence="8">Cuticle protein</fullName>
    </recommendedName>
</protein>
<evidence type="ECO:0000256" key="2">
    <source>
        <dbReference type="ARBA" id="ARBA00022460"/>
    </source>
</evidence>
<feature type="chain" id="PRO_5043327113" description="Cuticle protein" evidence="5">
    <location>
        <begin position="17"/>
        <end position="194"/>
    </location>
</feature>
<reference evidence="6 7" key="1">
    <citation type="submission" date="2021-06" db="EMBL/GenBank/DDBJ databases">
        <title>Caerostris extrusa draft genome.</title>
        <authorList>
            <person name="Kono N."/>
            <person name="Arakawa K."/>
        </authorList>
    </citation>
    <scope>NUCLEOTIDE SEQUENCE [LARGE SCALE GENOMIC DNA]</scope>
</reference>
<dbReference type="PROSITE" id="PS00233">
    <property type="entry name" value="CHIT_BIND_RR_1"/>
    <property type="match status" value="1"/>
</dbReference>
<proteinExistence type="predicted"/>
<evidence type="ECO:0000313" key="7">
    <source>
        <dbReference type="Proteomes" id="UP001054945"/>
    </source>
</evidence>
<dbReference type="InterPro" id="IPR031311">
    <property type="entry name" value="CHIT_BIND_RR_consensus"/>
</dbReference>
<feature type="signal peptide" evidence="5">
    <location>
        <begin position="1"/>
        <end position="16"/>
    </location>
</feature>
<name>A0AAV4RK68_CAEEX</name>
<dbReference type="PROSITE" id="PS51155">
    <property type="entry name" value="CHIT_BIND_RR_2"/>
    <property type="match status" value="1"/>
</dbReference>
<evidence type="ECO:0008006" key="8">
    <source>
        <dbReference type="Google" id="ProtNLM"/>
    </source>
</evidence>
<dbReference type="EMBL" id="BPLR01007944">
    <property type="protein sequence ID" value="GIY20882.1"/>
    <property type="molecule type" value="Genomic_DNA"/>
</dbReference>
<dbReference type="GO" id="GO:0062129">
    <property type="term" value="C:chitin-based extracellular matrix"/>
    <property type="evidence" value="ECO:0007669"/>
    <property type="project" value="TreeGrafter"/>
</dbReference>
<sequence length="194" mass="20722">MLRILLLASVALLSQGTPVLVRAPYTPVHSIIQPTAYVSPVVLKETPKPYSFGYEAPAIGGHSSRRETSDGHGRVEGSYSVADADGRLRIVDYYADETGFHANVKTNEPGTANQDSADVSVQSYAPPVVAPVAPKVVVAPAPVIAPVARSYVAPVSYGVLPAHNSLSYAAPLTYDGGYYSPYYQSYAPKLTYYK</sequence>
<evidence type="ECO:0000256" key="1">
    <source>
        <dbReference type="ARBA" id="ARBA00002980"/>
    </source>
</evidence>
<dbReference type="InterPro" id="IPR050468">
    <property type="entry name" value="Cuticle_Struct_Prot"/>
</dbReference>
<keyword evidence="2 3" id="KW-0193">Cuticle</keyword>
<organism evidence="6 7">
    <name type="scientific">Caerostris extrusa</name>
    <name type="common">Bark spider</name>
    <name type="synonym">Caerostris bankana</name>
    <dbReference type="NCBI Taxonomy" id="172846"/>
    <lineage>
        <taxon>Eukaryota</taxon>
        <taxon>Metazoa</taxon>
        <taxon>Ecdysozoa</taxon>
        <taxon>Arthropoda</taxon>
        <taxon>Chelicerata</taxon>
        <taxon>Arachnida</taxon>
        <taxon>Araneae</taxon>
        <taxon>Araneomorphae</taxon>
        <taxon>Entelegynae</taxon>
        <taxon>Araneoidea</taxon>
        <taxon>Araneidae</taxon>
        <taxon>Caerostris</taxon>
    </lineage>
</organism>
<keyword evidence="7" id="KW-1185">Reference proteome</keyword>
<keyword evidence="5" id="KW-0732">Signal</keyword>
<dbReference type="AlphaFoldDB" id="A0AAV4RK68"/>
<dbReference type="Proteomes" id="UP001054945">
    <property type="component" value="Unassembled WGS sequence"/>
</dbReference>
<dbReference type="PANTHER" id="PTHR10380:SF173">
    <property type="entry name" value="CUTICULAR PROTEIN 47EF, ISOFORM C-RELATED"/>
    <property type="match status" value="1"/>
</dbReference>
<dbReference type="PANTHER" id="PTHR10380">
    <property type="entry name" value="CUTICLE PROTEIN"/>
    <property type="match status" value="1"/>
</dbReference>
<dbReference type="Pfam" id="PF00379">
    <property type="entry name" value="Chitin_bind_4"/>
    <property type="match status" value="1"/>
</dbReference>
<comment type="caution">
    <text evidence="6">The sequence shown here is derived from an EMBL/GenBank/DDBJ whole genome shotgun (WGS) entry which is preliminary data.</text>
</comment>
<dbReference type="GO" id="GO:0008010">
    <property type="term" value="F:structural constituent of chitin-based larval cuticle"/>
    <property type="evidence" value="ECO:0007669"/>
    <property type="project" value="TreeGrafter"/>
</dbReference>
<evidence type="ECO:0000256" key="3">
    <source>
        <dbReference type="PROSITE-ProRule" id="PRU00497"/>
    </source>
</evidence>
<accession>A0AAV4RK68</accession>